<reference evidence="9" key="1">
    <citation type="submission" date="2017-11" db="EMBL/GenBank/DDBJ databases">
        <authorList>
            <person name="Kuznetsova I."/>
            <person name="Sazanova A."/>
            <person name="Chirak E."/>
            <person name="Safronova V."/>
            <person name="Willems A."/>
        </authorList>
    </citation>
    <scope>NUCLEOTIDE SEQUENCE [LARGE SCALE GENOMIC DNA]</scope>
    <source>
        <strain evidence="9">CCBAU 03422</strain>
    </source>
</reference>
<dbReference type="GO" id="GO:0004497">
    <property type="term" value="F:monooxygenase activity"/>
    <property type="evidence" value="ECO:0007669"/>
    <property type="project" value="UniProtKB-KW"/>
</dbReference>
<evidence type="ECO:0000313" key="8">
    <source>
        <dbReference type="EMBL" id="PSH55567.1"/>
    </source>
</evidence>
<evidence type="ECO:0000256" key="5">
    <source>
        <dbReference type="ARBA" id="ARBA00022857"/>
    </source>
</evidence>
<sequence>MQDRDVIVIGAGFAGMYMVHSLRQLGLSVSAIERGSDVGGVWYWNRYPGARCDIESMSYSYSFSEELEQEWVWSHRYAMQPEILRYADYVADRFELRRDIVFNTTVAKAEYCEVERRWLVSTETGEIFRCRYVVMATGCLSVPKVPDLPGLGHFEGPVLHTADWPAEGHDFSDQTVGLIGTGSSGIQSIPIIAHQARHLTVFQRTANFSIPAWNGPLSIDHEADLKRNYRALRQKARQSYVGDFADEYYVSILDLSPEDREVQFERRWREGGFNYQYAFTDVMVDETANDLAAEYVRNKIRAKVKDPRMAEILCPKDHPLGSKRLCVDTDYFETYNRDNVTIVDVGADRVVEMTETGLRTLDGEYQFDALVLATGFDAMTGALNAIDIRGRGGVSLKEQWRDGPRSYLGVAVAGFPNLFIITGPGSPSVFANMILAIEQHVEWISALITYAEANEVREIEAESEAQEDWARMVSESADKTLFVKANSWYLGANVPGKARVFMPYVDGFKVYADACEEVAKSGYRGFRLS</sequence>
<keyword evidence="6" id="KW-0560">Oxidoreductase</keyword>
<evidence type="ECO:0000313" key="9">
    <source>
        <dbReference type="Proteomes" id="UP000241764"/>
    </source>
</evidence>
<evidence type="ECO:0000256" key="3">
    <source>
        <dbReference type="ARBA" id="ARBA00022630"/>
    </source>
</evidence>
<accession>A0A2P7AMX3</accession>
<dbReference type="Pfam" id="PF13738">
    <property type="entry name" value="Pyr_redox_3"/>
    <property type="match status" value="1"/>
</dbReference>
<dbReference type="GO" id="GO:0050661">
    <property type="term" value="F:NADP binding"/>
    <property type="evidence" value="ECO:0007669"/>
    <property type="project" value="InterPro"/>
</dbReference>
<dbReference type="EMBL" id="PGGM01000030">
    <property type="protein sequence ID" value="PSH55567.1"/>
    <property type="molecule type" value="Genomic_DNA"/>
</dbReference>
<proteinExistence type="inferred from homology"/>
<evidence type="ECO:0000256" key="1">
    <source>
        <dbReference type="ARBA" id="ARBA00001974"/>
    </source>
</evidence>
<dbReference type="PANTHER" id="PTHR43098">
    <property type="entry name" value="L-ORNITHINE N(5)-MONOOXYGENASE-RELATED"/>
    <property type="match status" value="1"/>
</dbReference>
<dbReference type="InterPro" id="IPR036188">
    <property type="entry name" value="FAD/NAD-bd_sf"/>
</dbReference>
<comment type="similarity">
    <text evidence="2">Belongs to the FAD-binding monooxygenase family.</text>
</comment>
<evidence type="ECO:0000256" key="2">
    <source>
        <dbReference type="ARBA" id="ARBA00010139"/>
    </source>
</evidence>
<evidence type="ECO:0000256" key="6">
    <source>
        <dbReference type="ARBA" id="ARBA00023002"/>
    </source>
</evidence>
<dbReference type="OrthoDB" id="312624at2"/>
<dbReference type="PANTHER" id="PTHR43098:SF3">
    <property type="entry name" value="L-ORNITHINE N(5)-MONOOXYGENASE-RELATED"/>
    <property type="match status" value="1"/>
</dbReference>
<evidence type="ECO:0000256" key="7">
    <source>
        <dbReference type="ARBA" id="ARBA00023033"/>
    </source>
</evidence>
<evidence type="ECO:0000256" key="4">
    <source>
        <dbReference type="ARBA" id="ARBA00022827"/>
    </source>
</evidence>
<dbReference type="PRINTS" id="PR00370">
    <property type="entry name" value="FMOXYGENASE"/>
</dbReference>
<dbReference type="RefSeq" id="WP_106667787.1">
    <property type="nucleotide sequence ID" value="NZ_PGGM01000030.1"/>
</dbReference>
<dbReference type="InterPro" id="IPR000960">
    <property type="entry name" value="Flavin_mOase"/>
</dbReference>
<organism evidence="8 9">
    <name type="scientific">Phyllobacterium sophorae</name>
    <dbReference type="NCBI Taxonomy" id="1520277"/>
    <lineage>
        <taxon>Bacteria</taxon>
        <taxon>Pseudomonadati</taxon>
        <taxon>Pseudomonadota</taxon>
        <taxon>Alphaproteobacteria</taxon>
        <taxon>Hyphomicrobiales</taxon>
        <taxon>Phyllobacteriaceae</taxon>
        <taxon>Phyllobacterium</taxon>
    </lineage>
</organism>
<comment type="caution">
    <text evidence="8">The sequence shown here is derived from an EMBL/GenBank/DDBJ whole genome shotgun (WGS) entry which is preliminary data.</text>
</comment>
<keyword evidence="3" id="KW-0285">Flavoprotein</keyword>
<dbReference type="Proteomes" id="UP000241764">
    <property type="component" value="Unassembled WGS sequence"/>
</dbReference>
<protein>
    <submittedName>
        <fullName evidence="8">Cyclohexanone monooxygenase</fullName>
    </submittedName>
</protein>
<keyword evidence="4" id="KW-0274">FAD</keyword>
<dbReference type="AlphaFoldDB" id="A0A2P7AMX3"/>
<name>A0A2P7AMX3_9HYPH</name>
<keyword evidence="5" id="KW-0521">NADP</keyword>
<dbReference type="Gene3D" id="3.50.50.60">
    <property type="entry name" value="FAD/NAD(P)-binding domain"/>
    <property type="match status" value="3"/>
</dbReference>
<dbReference type="SUPFAM" id="SSF51905">
    <property type="entry name" value="FAD/NAD(P)-binding domain"/>
    <property type="match status" value="2"/>
</dbReference>
<gene>
    <name evidence="8" type="ORF">CU103_30680</name>
</gene>
<dbReference type="InterPro" id="IPR050775">
    <property type="entry name" value="FAD-binding_Monooxygenases"/>
</dbReference>
<keyword evidence="7 8" id="KW-0503">Monooxygenase</keyword>
<comment type="cofactor">
    <cofactor evidence="1">
        <name>FAD</name>
        <dbReference type="ChEBI" id="CHEBI:57692"/>
    </cofactor>
</comment>
<dbReference type="GO" id="GO:0050660">
    <property type="term" value="F:flavin adenine dinucleotide binding"/>
    <property type="evidence" value="ECO:0007669"/>
    <property type="project" value="InterPro"/>
</dbReference>
<keyword evidence="9" id="KW-1185">Reference proteome</keyword>